<dbReference type="GO" id="GO:0046872">
    <property type="term" value="F:metal ion binding"/>
    <property type="evidence" value="ECO:0007669"/>
    <property type="project" value="UniProtKB-KW"/>
</dbReference>
<feature type="domain" description="Fe2OG dioxygenase" evidence="6">
    <location>
        <begin position="21"/>
        <end position="141"/>
    </location>
</feature>
<dbReference type="InterPro" id="IPR027450">
    <property type="entry name" value="AlkB-like"/>
</dbReference>
<dbReference type="PROSITE" id="PS51471">
    <property type="entry name" value="FE2OG_OXY"/>
    <property type="match status" value="1"/>
</dbReference>
<organism evidence="7 8">
    <name type="scientific">Rhizoclosmatium globosum</name>
    <dbReference type="NCBI Taxonomy" id="329046"/>
    <lineage>
        <taxon>Eukaryota</taxon>
        <taxon>Fungi</taxon>
        <taxon>Fungi incertae sedis</taxon>
        <taxon>Chytridiomycota</taxon>
        <taxon>Chytridiomycota incertae sedis</taxon>
        <taxon>Chytridiomycetes</taxon>
        <taxon>Chytridiales</taxon>
        <taxon>Chytriomycetaceae</taxon>
        <taxon>Rhizoclosmatium</taxon>
    </lineage>
</organism>
<evidence type="ECO:0000256" key="2">
    <source>
        <dbReference type="ARBA" id="ARBA00022964"/>
    </source>
</evidence>
<dbReference type="GO" id="GO:0005634">
    <property type="term" value="C:nucleus"/>
    <property type="evidence" value="ECO:0007669"/>
    <property type="project" value="TreeGrafter"/>
</dbReference>
<keyword evidence="8" id="KW-1185">Reference proteome</keyword>
<dbReference type="Gene3D" id="2.60.120.590">
    <property type="entry name" value="Alpha-ketoglutarate-dependent dioxygenase AlkB-like"/>
    <property type="match status" value="1"/>
</dbReference>
<dbReference type="Pfam" id="PF13532">
    <property type="entry name" value="2OG-FeII_Oxy_2"/>
    <property type="match status" value="1"/>
</dbReference>
<dbReference type="GO" id="GO:0005737">
    <property type="term" value="C:cytoplasm"/>
    <property type="evidence" value="ECO:0007669"/>
    <property type="project" value="TreeGrafter"/>
</dbReference>
<feature type="binding site" evidence="5">
    <location>
        <position position="39"/>
    </location>
    <ligand>
        <name>Fe cation</name>
        <dbReference type="ChEBI" id="CHEBI:24875"/>
        <note>catalytic</note>
    </ligand>
</feature>
<dbReference type="AlphaFoldDB" id="A0A1Y2BGR6"/>
<evidence type="ECO:0000313" key="7">
    <source>
        <dbReference type="EMBL" id="ORY33285.1"/>
    </source>
</evidence>
<sequence length="141" mass="15779">MTRAVIESVQGITGYTKEQYKSEAGIVNFYQMPDALMAHQDRSEVNMEAPLVSFSLGHSCIFVIGTESREDRDPLPISLVLRSGDVIVMSRASRKCFHGVPRIIPNTLPTHLANNMGDDEWPVFSDFLSTARININVRQII</sequence>
<keyword evidence="4 5" id="KW-0408">Iron</keyword>
<proteinExistence type="predicted"/>
<keyword evidence="3" id="KW-0560">Oxidoreductase</keyword>
<feature type="binding site" evidence="5">
    <location>
        <position position="98"/>
    </location>
    <ligand>
        <name>Fe cation</name>
        <dbReference type="ChEBI" id="CHEBI:24875"/>
        <note>catalytic</note>
    </ligand>
</feature>
<gene>
    <name evidence="7" type="ORF">BCR33DRAFT_665312</name>
</gene>
<dbReference type="PANTHER" id="PTHR16557">
    <property type="entry name" value="ALKYLATED DNA REPAIR PROTEIN ALKB-RELATED"/>
    <property type="match status" value="1"/>
</dbReference>
<feature type="binding site" evidence="5">
    <location>
        <position position="41"/>
    </location>
    <ligand>
        <name>Fe cation</name>
        <dbReference type="ChEBI" id="CHEBI:24875"/>
        <note>catalytic</note>
    </ligand>
</feature>
<name>A0A1Y2BGR6_9FUNG</name>
<dbReference type="SUPFAM" id="SSF51197">
    <property type="entry name" value="Clavaminate synthase-like"/>
    <property type="match status" value="1"/>
</dbReference>
<dbReference type="EMBL" id="MCGO01000068">
    <property type="protein sequence ID" value="ORY33285.1"/>
    <property type="molecule type" value="Genomic_DNA"/>
</dbReference>
<comment type="cofactor">
    <cofactor evidence="5">
        <name>Fe(2+)</name>
        <dbReference type="ChEBI" id="CHEBI:29033"/>
    </cofactor>
    <text evidence="5">Binds 1 Fe(2+) ion per subunit.</text>
</comment>
<dbReference type="PANTHER" id="PTHR16557:SF2">
    <property type="entry name" value="NUCLEIC ACID DIOXYGENASE ALKBH1"/>
    <property type="match status" value="1"/>
</dbReference>
<keyword evidence="2" id="KW-0223">Dioxygenase</keyword>
<reference evidence="7 8" key="1">
    <citation type="submission" date="2016-07" db="EMBL/GenBank/DDBJ databases">
        <title>Pervasive Adenine N6-methylation of Active Genes in Fungi.</title>
        <authorList>
            <consortium name="DOE Joint Genome Institute"/>
            <person name="Mondo S.J."/>
            <person name="Dannebaum R.O."/>
            <person name="Kuo R.C."/>
            <person name="Labutti K."/>
            <person name="Haridas S."/>
            <person name="Kuo A."/>
            <person name="Salamov A."/>
            <person name="Ahrendt S.R."/>
            <person name="Lipzen A."/>
            <person name="Sullivan W."/>
            <person name="Andreopoulos W.B."/>
            <person name="Clum A."/>
            <person name="Lindquist E."/>
            <person name="Daum C."/>
            <person name="Ramamoorthy G.K."/>
            <person name="Gryganskyi A."/>
            <person name="Culley D."/>
            <person name="Magnuson J.K."/>
            <person name="James T.Y."/>
            <person name="O'Malley M.A."/>
            <person name="Stajich J.E."/>
            <person name="Spatafora J.W."/>
            <person name="Visel A."/>
            <person name="Grigoriev I.V."/>
        </authorList>
    </citation>
    <scope>NUCLEOTIDE SEQUENCE [LARGE SCALE GENOMIC DNA]</scope>
    <source>
        <strain evidence="7 8">JEL800</strain>
    </source>
</reference>
<dbReference type="GO" id="GO:0051213">
    <property type="term" value="F:dioxygenase activity"/>
    <property type="evidence" value="ECO:0007669"/>
    <property type="project" value="UniProtKB-KW"/>
</dbReference>
<dbReference type="Proteomes" id="UP000193642">
    <property type="component" value="Unassembled WGS sequence"/>
</dbReference>
<dbReference type="InterPro" id="IPR004574">
    <property type="entry name" value="Alkb"/>
</dbReference>
<evidence type="ECO:0000313" key="8">
    <source>
        <dbReference type="Proteomes" id="UP000193642"/>
    </source>
</evidence>
<evidence type="ECO:0000259" key="6">
    <source>
        <dbReference type="PROSITE" id="PS51471"/>
    </source>
</evidence>
<protein>
    <recommendedName>
        <fullName evidence="6">Fe2OG dioxygenase domain-containing protein</fullName>
    </recommendedName>
</protein>
<keyword evidence="1 5" id="KW-0479">Metal-binding</keyword>
<dbReference type="OrthoDB" id="6614653at2759"/>
<evidence type="ECO:0000256" key="5">
    <source>
        <dbReference type="PIRSR" id="PIRSR604574-2"/>
    </source>
</evidence>
<accession>A0A1Y2BGR6</accession>
<dbReference type="InterPro" id="IPR037151">
    <property type="entry name" value="AlkB-like_sf"/>
</dbReference>
<dbReference type="InterPro" id="IPR005123">
    <property type="entry name" value="Oxoglu/Fe-dep_dioxygenase_dom"/>
</dbReference>
<comment type="caution">
    <text evidence="7">The sequence shown here is derived from an EMBL/GenBank/DDBJ whole genome shotgun (WGS) entry which is preliminary data.</text>
</comment>
<evidence type="ECO:0000256" key="3">
    <source>
        <dbReference type="ARBA" id="ARBA00023002"/>
    </source>
</evidence>
<evidence type="ECO:0000256" key="1">
    <source>
        <dbReference type="ARBA" id="ARBA00022723"/>
    </source>
</evidence>
<evidence type="ECO:0000256" key="4">
    <source>
        <dbReference type="ARBA" id="ARBA00023004"/>
    </source>
</evidence>
<dbReference type="STRING" id="329046.A0A1Y2BGR6"/>